<dbReference type="eggNOG" id="COG4639">
    <property type="taxonomic scope" value="Bacteria"/>
</dbReference>
<proteinExistence type="predicted"/>
<keyword evidence="2" id="KW-0418">Kinase</keyword>
<evidence type="ECO:0000259" key="1">
    <source>
        <dbReference type="Pfam" id="PF00149"/>
    </source>
</evidence>
<dbReference type="PANTHER" id="PTHR42850">
    <property type="entry name" value="METALLOPHOSPHOESTERASE"/>
    <property type="match status" value="1"/>
</dbReference>
<dbReference type="EMBL" id="CP020867">
    <property type="protein sequence ID" value="ARJ55988.1"/>
    <property type="molecule type" value="Genomic_DNA"/>
</dbReference>
<reference evidence="2 3" key="1">
    <citation type="submission" date="2017-04" db="EMBL/GenBank/DDBJ databases">
        <title>Complete genome sequence of the Campylobacter cuniculorum type strain LMG24588.</title>
        <authorList>
            <person name="Miller W.G."/>
            <person name="Yee E."/>
            <person name="Revez J."/>
            <person name="Bono J.L."/>
            <person name="Rossi M."/>
        </authorList>
    </citation>
    <scope>NUCLEOTIDE SEQUENCE [LARGE SCALE GENOMIC DNA]</scope>
    <source>
        <strain evidence="2 3">LMG 24588</strain>
    </source>
</reference>
<accession>A0A1W6BV82</accession>
<dbReference type="GO" id="GO:0016791">
    <property type="term" value="F:phosphatase activity"/>
    <property type="evidence" value="ECO:0007669"/>
    <property type="project" value="TreeGrafter"/>
</dbReference>
<evidence type="ECO:0000313" key="3">
    <source>
        <dbReference type="Proteomes" id="UP000192902"/>
    </source>
</evidence>
<protein>
    <submittedName>
        <fullName evidence="2">Kinase/phosphoprotein phosphatase</fullName>
    </submittedName>
</protein>
<name>A0A1W6BV82_9BACT</name>
<dbReference type="eggNOG" id="COG0639">
    <property type="taxonomic scope" value="Bacteria"/>
</dbReference>
<dbReference type="GO" id="GO:0008803">
    <property type="term" value="F:bis(5'-nucleosyl)-tetraphosphatase (symmetrical) activity"/>
    <property type="evidence" value="ECO:0007669"/>
    <property type="project" value="TreeGrafter"/>
</dbReference>
<dbReference type="AlphaFoldDB" id="A0A1W6BV82"/>
<organism evidence="2 3">
    <name type="scientific">Campylobacter cuniculorum DSM 23162 = LMG 24588</name>
    <dbReference type="NCBI Taxonomy" id="1121267"/>
    <lineage>
        <taxon>Bacteria</taxon>
        <taxon>Pseudomonadati</taxon>
        <taxon>Campylobacterota</taxon>
        <taxon>Epsilonproteobacteria</taxon>
        <taxon>Campylobacterales</taxon>
        <taxon>Campylobacteraceae</taxon>
        <taxon>Campylobacter</taxon>
    </lineage>
</organism>
<keyword evidence="2" id="KW-0808">Transferase</keyword>
<dbReference type="SUPFAM" id="SSF56300">
    <property type="entry name" value="Metallo-dependent phosphatases"/>
    <property type="match status" value="1"/>
</dbReference>
<dbReference type="Gene3D" id="3.40.50.300">
    <property type="entry name" value="P-loop containing nucleotide triphosphate hydrolases"/>
    <property type="match status" value="1"/>
</dbReference>
<dbReference type="InterPro" id="IPR050126">
    <property type="entry name" value="Ap4A_hydrolase"/>
</dbReference>
<dbReference type="InterPro" id="IPR004843">
    <property type="entry name" value="Calcineurin-like_PHP"/>
</dbReference>
<dbReference type="Gene3D" id="3.60.21.10">
    <property type="match status" value="1"/>
</dbReference>
<evidence type="ECO:0000313" key="2">
    <source>
        <dbReference type="EMBL" id="ARJ55988.1"/>
    </source>
</evidence>
<dbReference type="PANTHER" id="PTHR42850:SF4">
    <property type="entry name" value="ZINC-DEPENDENT ENDOPOLYPHOSPHATASE"/>
    <property type="match status" value="1"/>
</dbReference>
<dbReference type="OrthoDB" id="9807890at2"/>
<gene>
    <name evidence="2" type="ORF">CCUN_0335</name>
</gene>
<dbReference type="InterPro" id="IPR027417">
    <property type="entry name" value="P-loop_NTPase"/>
</dbReference>
<dbReference type="KEGG" id="ccun:CCUN_0335"/>
<dbReference type="RefSeq" id="WP_027305243.1">
    <property type="nucleotide sequence ID" value="NZ_CP020867.1"/>
</dbReference>
<dbReference type="GO" id="GO:0110154">
    <property type="term" value="P:RNA decapping"/>
    <property type="evidence" value="ECO:0007669"/>
    <property type="project" value="TreeGrafter"/>
</dbReference>
<dbReference type="Pfam" id="PF00149">
    <property type="entry name" value="Metallophos"/>
    <property type="match status" value="1"/>
</dbReference>
<dbReference type="Proteomes" id="UP000192902">
    <property type="component" value="Chromosome"/>
</dbReference>
<dbReference type="GO" id="GO:0016301">
    <property type="term" value="F:kinase activity"/>
    <property type="evidence" value="ECO:0007669"/>
    <property type="project" value="UniProtKB-KW"/>
</dbReference>
<feature type="domain" description="Calcineurin-like phosphoesterase" evidence="1">
    <location>
        <begin position="173"/>
        <end position="317"/>
    </location>
</feature>
<dbReference type="GO" id="GO:0005737">
    <property type="term" value="C:cytoplasm"/>
    <property type="evidence" value="ECO:0007669"/>
    <property type="project" value="TreeGrafter"/>
</dbReference>
<dbReference type="InterPro" id="IPR029052">
    <property type="entry name" value="Metallo-depent_PP-like"/>
</dbReference>
<sequence length="398" mass="47398">MRTLLILRGNYHAGQDEFIRENNLRSFTLDINELRFFSTRTSQLANSFKSLDYKHDEELFKILLHFLELRMKKGEFCVLNTYENSYRVYKDLALKYLYRTFIIDFSDISLKECQKNNIAKAKKYGILTPYKFLEERAELLQKAPKDYEKNEILKPYEWQQSLYQSKDLNSYKKIHHIGDIQGCYSVLKSYIQEIKDDEYYIFLGDYIDRGIENAKVLKYLIKICQKPNVYLLEGNHERHLIHWARGESVSSKEFNENTLKDFQKEKFTRKHAADFYPYLKECLLYEYDKKKIFCSHGGVNFLPKKAQDLSFVPSSDFVFGVGDYEQSEEIAMQFCQNTPKNYFQLFGHRNRFKLPIRLASRVFLCEGKVDDGGYLRVVTLDKKGFECIELKNEVYRKK</sequence>
<dbReference type="STRING" id="1121267.CCUN_0335"/>